<comment type="caution">
    <text evidence="20">The sequence shown here is derived from an EMBL/GenBank/DDBJ whole genome shotgun (WGS) entry which is preliminary data.</text>
</comment>
<evidence type="ECO:0000256" key="1">
    <source>
        <dbReference type="ARBA" id="ARBA00003954"/>
    </source>
</evidence>
<dbReference type="PRINTS" id="PR00120">
    <property type="entry name" value="HATPASE"/>
</dbReference>
<dbReference type="InterPro" id="IPR018303">
    <property type="entry name" value="ATPase_P-typ_P_site"/>
</dbReference>
<feature type="non-terminal residue" evidence="20">
    <location>
        <position position="687"/>
    </location>
</feature>
<accession>A0A9D1FU01</accession>
<reference evidence="20" key="2">
    <citation type="journal article" date="2021" name="PeerJ">
        <title>Extensive microbial diversity within the chicken gut microbiome revealed by metagenomics and culture.</title>
        <authorList>
            <person name="Gilroy R."/>
            <person name="Ravi A."/>
            <person name="Getino M."/>
            <person name="Pursley I."/>
            <person name="Horton D.L."/>
            <person name="Alikhan N.F."/>
            <person name="Baker D."/>
            <person name="Gharbi K."/>
            <person name="Hall N."/>
            <person name="Watson M."/>
            <person name="Adriaenssens E.M."/>
            <person name="Foster-Nyarko E."/>
            <person name="Jarju S."/>
            <person name="Secka A."/>
            <person name="Antonio M."/>
            <person name="Oren A."/>
            <person name="Chaudhuri R.R."/>
            <person name="La Ragione R."/>
            <person name="Hildebrand F."/>
            <person name="Pallen M.J."/>
        </authorList>
    </citation>
    <scope>NUCLEOTIDE SEQUENCE</scope>
    <source>
        <strain evidence="20">6086</strain>
    </source>
</reference>
<dbReference type="Pfam" id="PF00122">
    <property type="entry name" value="E1-E2_ATPase"/>
    <property type="match status" value="1"/>
</dbReference>
<evidence type="ECO:0000256" key="3">
    <source>
        <dbReference type="ARBA" id="ARBA00008746"/>
    </source>
</evidence>
<dbReference type="InterPro" id="IPR023214">
    <property type="entry name" value="HAD_sf"/>
</dbReference>
<evidence type="ECO:0000256" key="10">
    <source>
        <dbReference type="ARBA" id="ARBA00022741"/>
    </source>
</evidence>
<evidence type="ECO:0000256" key="18">
    <source>
        <dbReference type="SAM" id="Phobius"/>
    </source>
</evidence>
<dbReference type="Pfam" id="PF00690">
    <property type="entry name" value="Cation_ATPase_N"/>
    <property type="match status" value="1"/>
</dbReference>
<keyword evidence="10" id="KW-0547">Nucleotide-binding</keyword>
<protein>
    <recommendedName>
        <fullName evidence="5">Magnesium-transporting ATPase, P-type 1</fullName>
        <ecNumber evidence="4">7.2.2.14</ecNumber>
    </recommendedName>
    <alternativeName>
        <fullName evidence="16">Mg(2+) transport ATPase, P-type 1</fullName>
    </alternativeName>
</protein>
<dbReference type="SUPFAM" id="SSF81653">
    <property type="entry name" value="Calcium ATPase, transduction domain A"/>
    <property type="match status" value="1"/>
</dbReference>
<evidence type="ECO:0000313" key="20">
    <source>
        <dbReference type="EMBL" id="HIS79533.1"/>
    </source>
</evidence>
<keyword evidence="15 18" id="KW-0472">Membrane</keyword>
<evidence type="ECO:0000256" key="17">
    <source>
        <dbReference type="ARBA" id="ARBA00047295"/>
    </source>
</evidence>
<dbReference type="EC" id="7.2.2.14" evidence="4"/>
<feature type="transmembrane region" description="Helical" evidence="18">
    <location>
        <begin position="276"/>
        <end position="295"/>
    </location>
</feature>
<keyword evidence="6" id="KW-1003">Cell membrane</keyword>
<evidence type="ECO:0000313" key="21">
    <source>
        <dbReference type="Proteomes" id="UP000824141"/>
    </source>
</evidence>
<dbReference type="InterPro" id="IPR059000">
    <property type="entry name" value="ATPase_P-type_domA"/>
</dbReference>
<keyword evidence="7" id="KW-0997">Cell inner membrane</keyword>
<dbReference type="PRINTS" id="PR00119">
    <property type="entry name" value="CATATPASE"/>
</dbReference>
<dbReference type="PANTHER" id="PTHR42861">
    <property type="entry name" value="CALCIUM-TRANSPORTING ATPASE"/>
    <property type="match status" value="1"/>
</dbReference>
<evidence type="ECO:0000256" key="13">
    <source>
        <dbReference type="ARBA" id="ARBA00022967"/>
    </source>
</evidence>
<keyword evidence="13" id="KW-1278">Translocase</keyword>
<evidence type="ECO:0000256" key="12">
    <source>
        <dbReference type="ARBA" id="ARBA00022842"/>
    </source>
</evidence>
<dbReference type="NCBIfam" id="TIGR01524">
    <property type="entry name" value="ATPase-IIIB_Mg"/>
    <property type="match status" value="1"/>
</dbReference>
<evidence type="ECO:0000256" key="4">
    <source>
        <dbReference type="ARBA" id="ARBA00012786"/>
    </source>
</evidence>
<evidence type="ECO:0000256" key="5">
    <source>
        <dbReference type="ARBA" id="ARBA00013555"/>
    </source>
</evidence>
<feature type="transmembrane region" description="Helical" evidence="18">
    <location>
        <begin position="307"/>
        <end position="331"/>
    </location>
</feature>
<dbReference type="Gene3D" id="2.70.150.10">
    <property type="entry name" value="Calcium-transporting ATPase, cytoplasmic transduction domain A"/>
    <property type="match status" value="1"/>
</dbReference>
<comment type="similarity">
    <text evidence="3">Belongs to the cation transport ATPase (P-type) (TC 3.A.3) family. Type IIIB subfamily.</text>
</comment>
<evidence type="ECO:0000256" key="8">
    <source>
        <dbReference type="ARBA" id="ARBA00022553"/>
    </source>
</evidence>
<dbReference type="InterPro" id="IPR006415">
    <property type="entry name" value="P-type_ATPase_IIIB"/>
</dbReference>
<dbReference type="InterPro" id="IPR004014">
    <property type="entry name" value="ATPase_P-typ_cation-transptr_N"/>
</dbReference>
<feature type="transmembrane region" description="Helical" evidence="18">
    <location>
        <begin position="115"/>
        <end position="133"/>
    </location>
</feature>
<sequence length="687" mass="74793">MQTNKKQTTAQAAYKRERDERLTFAATHPAGEVLQELHTTLIGLEESEVEASREREGCNKVTREKRKTLPQRLAGAFVNPFTVVLLCLALVSTATDMIFPAFSLFGSVPEDFDCLTVVIIVTIVFLSGLLRFVQETRSGSAAERLLSMITTTCTVTRKPEGKQEIPLDEAVVGDIVHLSAGDMIPADVRILDAKDLFVNQSSLTGESEPVEKTAELCTETGSVTEYGNIAFLGSSVISGSATAVVAAVGDRTLFGAMAAAAAGEPVETSFTKGVNAVSWVLIRFMMVMVPLVFVLNGLTKGDWLSAFLFGISIAVGLTPEMLPMIVTTCLAKGAVAMSKKRTIVKNLNSIQNFGAMDILCTDKTGTLTQDRVVLEYHLNVDGEDDLRVLRHAYLNSYFQTGYRNLMDLAIIRKTEEEEDSDPRLTDLSEHYVKIDEIPFDFTRRRLTTVVQDKSGKTQMVTKGAVEEMLNICSWAERGGEIHLLTQELREEILRTVDGLNDKGFRVLAVAQKSNPSPAGSFGVQDEADMVLIGYLAFLDPPKESTAAALCALRDHGVTAKLLTGDNEKVTRTVCQQVGLKVTNMLLGSDLERMSDNELKKAVERTDVFAKLTPDQKSRIVSALRENGHTVGFLGDGINDAAAMKSADIGISVDTAVDVAKESADVVLLEKDLMVLEQGIVEGRKTYA</sequence>
<comment type="catalytic activity">
    <reaction evidence="17">
        <text>Mg(2+)(out) + ATP + H2O = Mg(2+)(in) + ADP + phosphate + H(+)</text>
        <dbReference type="Rhea" id="RHEA:10260"/>
        <dbReference type="ChEBI" id="CHEBI:15377"/>
        <dbReference type="ChEBI" id="CHEBI:15378"/>
        <dbReference type="ChEBI" id="CHEBI:18420"/>
        <dbReference type="ChEBI" id="CHEBI:30616"/>
        <dbReference type="ChEBI" id="CHEBI:43474"/>
        <dbReference type="ChEBI" id="CHEBI:456216"/>
        <dbReference type="EC" id="7.2.2.14"/>
    </reaction>
</comment>
<dbReference type="SMART" id="SM00831">
    <property type="entry name" value="Cation_ATPase_N"/>
    <property type="match status" value="1"/>
</dbReference>
<dbReference type="AlphaFoldDB" id="A0A9D1FU01"/>
<keyword evidence="9 18" id="KW-0812">Transmembrane</keyword>
<gene>
    <name evidence="20" type="primary">mgtA</name>
    <name evidence="20" type="ORF">IAD03_09205</name>
</gene>
<dbReference type="GO" id="GO:0005886">
    <property type="term" value="C:plasma membrane"/>
    <property type="evidence" value="ECO:0007669"/>
    <property type="project" value="UniProtKB-SubCell"/>
</dbReference>
<dbReference type="InterPro" id="IPR036412">
    <property type="entry name" value="HAD-like_sf"/>
</dbReference>
<dbReference type="EMBL" id="DVJM01000196">
    <property type="protein sequence ID" value="HIS79533.1"/>
    <property type="molecule type" value="Genomic_DNA"/>
</dbReference>
<dbReference type="SUPFAM" id="SSF81665">
    <property type="entry name" value="Calcium ATPase, transmembrane domain M"/>
    <property type="match status" value="1"/>
</dbReference>
<dbReference type="SFLD" id="SFLDF00027">
    <property type="entry name" value="p-type_atpase"/>
    <property type="match status" value="1"/>
</dbReference>
<evidence type="ECO:0000259" key="19">
    <source>
        <dbReference type="SMART" id="SM00831"/>
    </source>
</evidence>
<dbReference type="SFLD" id="SFLDS00003">
    <property type="entry name" value="Haloacid_Dehalogenase"/>
    <property type="match status" value="1"/>
</dbReference>
<dbReference type="GO" id="GO:0015444">
    <property type="term" value="F:P-type magnesium transporter activity"/>
    <property type="evidence" value="ECO:0007669"/>
    <property type="project" value="UniProtKB-EC"/>
</dbReference>
<dbReference type="PROSITE" id="PS00154">
    <property type="entry name" value="ATPASE_E1_E2"/>
    <property type="match status" value="1"/>
</dbReference>
<evidence type="ECO:0000256" key="16">
    <source>
        <dbReference type="ARBA" id="ARBA00029806"/>
    </source>
</evidence>
<evidence type="ECO:0000256" key="11">
    <source>
        <dbReference type="ARBA" id="ARBA00022840"/>
    </source>
</evidence>
<evidence type="ECO:0000256" key="9">
    <source>
        <dbReference type="ARBA" id="ARBA00022692"/>
    </source>
</evidence>
<dbReference type="SUPFAM" id="SSF81660">
    <property type="entry name" value="Metal cation-transporting ATPase, ATP-binding domain N"/>
    <property type="match status" value="1"/>
</dbReference>
<organism evidence="20 21">
    <name type="scientific">Candidatus Caccousia stercoris</name>
    <dbReference type="NCBI Taxonomy" id="2840723"/>
    <lineage>
        <taxon>Bacteria</taxon>
        <taxon>Bacillati</taxon>
        <taxon>Bacillota</taxon>
        <taxon>Clostridia</taxon>
        <taxon>Eubacteriales</taxon>
        <taxon>Oscillospiraceae</taxon>
        <taxon>Oscillospiraceae incertae sedis</taxon>
        <taxon>Candidatus Caccousia</taxon>
    </lineage>
</organism>
<dbReference type="NCBIfam" id="TIGR01494">
    <property type="entry name" value="ATPase_P-type"/>
    <property type="match status" value="2"/>
</dbReference>
<evidence type="ECO:0000256" key="15">
    <source>
        <dbReference type="ARBA" id="ARBA00023136"/>
    </source>
</evidence>
<dbReference type="InterPro" id="IPR023298">
    <property type="entry name" value="ATPase_P-typ_TM_dom_sf"/>
</dbReference>
<proteinExistence type="inferred from homology"/>
<dbReference type="CDD" id="cd02077">
    <property type="entry name" value="P-type_ATPase_Mg"/>
    <property type="match status" value="1"/>
</dbReference>
<feature type="transmembrane region" description="Helical" evidence="18">
    <location>
        <begin position="73"/>
        <end position="95"/>
    </location>
</feature>
<dbReference type="InterPro" id="IPR008250">
    <property type="entry name" value="ATPase_P-typ_transduc_dom_A_sf"/>
</dbReference>
<comment type="function">
    <text evidence="1">Mediates magnesium influx to the cytosol.</text>
</comment>
<evidence type="ECO:0000256" key="7">
    <source>
        <dbReference type="ARBA" id="ARBA00022519"/>
    </source>
</evidence>
<comment type="subcellular location">
    <subcellularLocation>
        <location evidence="2">Cell inner membrane</location>
        <topology evidence="2">Multi-pass membrane protein</topology>
    </subcellularLocation>
</comment>
<dbReference type="SFLD" id="SFLDG00002">
    <property type="entry name" value="C1.7:_P-type_atpase_like"/>
    <property type="match status" value="1"/>
</dbReference>
<dbReference type="GO" id="GO:0016887">
    <property type="term" value="F:ATP hydrolysis activity"/>
    <property type="evidence" value="ECO:0007669"/>
    <property type="project" value="InterPro"/>
</dbReference>
<name>A0A9D1FU01_9FIRM</name>
<keyword evidence="14 18" id="KW-1133">Transmembrane helix</keyword>
<dbReference type="Pfam" id="PF13246">
    <property type="entry name" value="Cation_ATPase"/>
    <property type="match status" value="1"/>
</dbReference>
<keyword evidence="8" id="KW-0597">Phosphoprotein</keyword>
<dbReference type="Gene3D" id="3.40.50.1000">
    <property type="entry name" value="HAD superfamily/HAD-like"/>
    <property type="match status" value="1"/>
</dbReference>
<dbReference type="InterPro" id="IPR023299">
    <property type="entry name" value="ATPase_P-typ_cyto_dom_N"/>
</dbReference>
<dbReference type="Gene3D" id="1.20.1110.10">
    <property type="entry name" value="Calcium-transporting ATPase, transmembrane domain"/>
    <property type="match status" value="1"/>
</dbReference>
<feature type="domain" description="Cation-transporting P-type ATPase N-terminal" evidence="19">
    <location>
        <begin position="24"/>
        <end position="97"/>
    </location>
</feature>
<evidence type="ECO:0000256" key="2">
    <source>
        <dbReference type="ARBA" id="ARBA00004429"/>
    </source>
</evidence>
<dbReference type="Gene3D" id="3.40.1110.10">
    <property type="entry name" value="Calcium-transporting ATPase, cytoplasmic domain N"/>
    <property type="match status" value="1"/>
</dbReference>
<reference evidence="20" key="1">
    <citation type="submission" date="2020-10" db="EMBL/GenBank/DDBJ databases">
        <authorList>
            <person name="Gilroy R."/>
        </authorList>
    </citation>
    <scope>NUCLEOTIDE SEQUENCE</scope>
    <source>
        <strain evidence="20">6086</strain>
    </source>
</reference>
<dbReference type="InterPro" id="IPR044492">
    <property type="entry name" value="P_typ_ATPase_HD_dom"/>
</dbReference>
<keyword evidence="12" id="KW-0460">Magnesium</keyword>
<dbReference type="Proteomes" id="UP000824141">
    <property type="component" value="Unassembled WGS sequence"/>
</dbReference>
<evidence type="ECO:0000256" key="14">
    <source>
        <dbReference type="ARBA" id="ARBA00022989"/>
    </source>
</evidence>
<dbReference type="GO" id="GO:0005524">
    <property type="term" value="F:ATP binding"/>
    <property type="evidence" value="ECO:0007669"/>
    <property type="project" value="UniProtKB-KW"/>
</dbReference>
<dbReference type="SUPFAM" id="SSF56784">
    <property type="entry name" value="HAD-like"/>
    <property type="match status" value="1"/>
</dbReference>
<keyword evidence="11" id="KW-0067">ATP-binding</keyword>
<dbReference type="InterPro" id="IPR001757">
    <property type="entry name" value="P_typ_ATPase"/>
</dbReference>
<evidence type="ECO:0000256" key="6">
    <source>
        <dbReference type="ARBA" id="ARBA00022475"/>
    </source>
</evidence>